<evidence type="ECO:0000313" key="1">
    <source>
        <dbReference type="EMBL" id="CAJ1946661.1"/>
    </source>
</evidence>
<dbReference type="Proteomes" id="UP001189624">
    <property type="component" value="Chromosome 4"/>
</dbReference>
<dbReference type="EMBL" id="OY731401">
    <property type="protein sequence ID" value="CAJ1946661.1"/>
    <property type="molecule type" value="Genomic_DNA"/>
</dbReference>
<organism evidence="1 2">
    <name type="scientific">Sphenostylis stenocarpa</name>
    <dbReference type="NCBI Taxonomy" id="92480"/>
    <lineage>
        <taxon>Eukaryota</taxon>
        <taxon>Viridiplantae</taxon>
        <taxon>Streptophyta</taxon>
        <taxon>Embryophyta</taxon>
        <taxon>Tracheophyta</taxon>
        <taxon>Spermatophyta</taxon>
        <taxon>Magnoliopsida</taxon>
        <taxon>eudicotyledons</taxon>
        <taxon>Gunneridae</taxon>
        <taxon>Pentapetalae</taxon>
        <taxon>rosids</taxon>
        <taxon>fabids</taxon>
        <taxon>Fabales</taxon>
        <taxon>Fabaceae</taxon>
        <taxon>Papilionoideae</taxon>
        <taxon>50 kb inversion clade</taxon>
        <taxon>NPAAA clade</taxon>
        <taxon>indigoferoid/millettioid clade</taxon>
        <taxon>Phaseoleae</taxon>
        <taxon>Sphenostylis</taxon>
    </lineage>
</organism>
<dbReference type="Gramene" id="rna-AYBTSS11_LOCUS12251">
    <property type="protein sequence ID" value="CAJ1946661.1"/>
    <property type="gene ID" value="gene-AYBTSS11_LOCUS12251"/>
</dbReference>
<name>A0AA86VXZ8_9FABA</name>
<gene>
    <name evidence="1" type="ORF">AYBTSS11_LOCUS12251</name>
</gene>
<keyword evidence="2" id="KW-1185">Reference proteome</keyword>
<accession>A0AA86VXZ8</accession>
<proteinExistence type="predicted"/>
<reference evidence="1" key="1">
    <citation type="submission" date="2023-10" db="EMBL/GenBank/DDBJ databases">
        <authorList>
            <person name="Domelevo Entfellner J.-B."/>
        </authorList>
    </citation>
    <scope>NUCLEOTIDE SEQUENCE</scope>
</reference>
<dbReference type="AlphaFoldDB" id="A0AA86VXZ8"/>
<protein>
    <submittedName>
        <fullName evidence="1">Uncharacterized protein</fullName>
    </submittedName>
</protein>
<evidence type="ECO:0000313" key="2">
    <source>
        <dbReference type="Proteomes" id="UP001189624"/>
    </source>
</evidence>
<sequence length="207" mass="23437">MCDSGGYRISCIGCLCLSIYVHQLNDALMHHTKQMSGYMTLLQLPTRSAGDVFTIRTALDLLQTKDILWMPSAAHREHRPCHDISFFSGYIRCGSLMLPYLPERVVFRQFGHEQGIPRSPCLGFTLFHTYIIPPREGDPPRAPLQLYTIQTESSSSDSHSCSERFERISKLLQSMLDLSVVMEGTEAWNTTQEALNISRICTETNCT</sequence>